<evidence type="ECO:0000313" key="1">
    <source>
        <dbReference type="EMBL" id="MBB6522606.1"/>
    </source>
</evidence>
<dbReference type="Proteomes" id="UP000528457">
    <property type="component" value="Unassembled WGS sequence"/>
</dbReference>
<dbReference type="EMBL" id="JACHHT010000002">
    <property type="protein sequence ID" value="MBB6522606.1"/>
    <property type="molecule type" value="Genomic_DNA"/>
</dbReference>
<keyword evidence="2" id="KW-1185">Reference proteome</keyword>
<dbReference type="InParanoid" id="A0A7X0JWJ6"/>
<sequence>MKESFEFVRKLNQQAVLERGGNEIAPKERSTAVSLFCRDHQLARIMAMSELLNWSPAELTEHLLDCMLADAHNGFLASYDNSDVQEKDDELLKSRVRYWRETLNNNKRQS</sequence>
<name>A0A7X0JWJ6_9GAMM</name>
<dbReference type="AlphaFoldDB" id="A0A7X0JWJ6"/>
<gene>
    <name evidence="1" type="ORF">HNR48_002891</name>
</gene>
<dbReference type="RefSeq" id="WP_166845558.1">
    <property type="nucleotide sequence ID" value="NZ_JAAONY010000002.1"/>
</dbReference>
<accession>A0A7X0JWJ6</accession>
<proteinExistence type="predicted"/>
<protein>
    <submittedName>
        <fullName evidence="1">Uncharacterized protein</fullName>
    </submittedName>
</protein>
<comment type="caution">
    <text evidence="1">The sequence shown here is derived from an EMBL/GenBank/DDBJ whole genome shotgun (WGS) entry which is preliminary data.</text>
</comment>
<evidence type="ECO:0000313" key="2">
    <source>
        <dbReference type="Proteomes" id="UP000528457"/>
    </source>
</evidence>
<organism evidence="1 2">
    <name type="scientific">Pseudoteredinibacter isoporae</name>
    <dbReference type="NCBI Taxonomy" id="570281"/>
    <lineage>
        <taxon>Bacteria</taxon>
        <taxon>Pseudomonadati</taxon>
        <taxon>Pseudomonadota</taxon>
        <taxon>Gammaproteobacteria</taxon>
        <taxon>Cellvibrionales</taxon>
        <taxon>Cellvibrionaceae</taxon>
        <taxon>Pseudoteredinibacter</taxon>
    </lineage>
</organism>
<reference evidence="1 2" key="1">
    <citation type="submission" date="2020-08" db="EMBL/GenBank/DDBJ databases">
        <title>Genomic Encyclopedia of Type Strains, Phase IV (KMG-IV): sequencing the most valuable type-strain genomes for metagenomic binning, comparative biology and taxonomic classification.</title>
        <authorList>
            <person name="Goeker M."/>
        </authorList>
    </citation>
    <scope>NUCLEOTIDE SEQUENCE [LARGE SCALE GENOMIC DNA]</scope>
    <source>
        <strain evidence="1 2">DSM 22368</strain>
    </source>
</reference>